<dbReference type="GO" id="GO:0032259">
    <property type="term" value="P:methylation"/>
    <property type="evidence" value="ECO:0007669"/>
    <property type="project" value="UniProtKB-KW"/>
</dbReference>
<accession>A0A5D0TYS6</accession>
<dbReference type="InterPro" id="IPR029063">
    <property type="entry name" value="SAM-dependent_MTases_sf"/>
</dbReference>
<reference evidence="1 2" key="1">
    <citation type="submission" date="2019-08" db="EMBL/GenBank/DDBJ databases">
        <title>Actinomadura sp. nov. CYP1-5 isolated from mountain soil.</title>
        <authorList>
            <person name="Songsumanus A."/>
            <person name="Kuncharoen N."/>
            <person name="Kudo T."/>
            <person name="Yuki M."/>
            <person name="Igarashi Y."/>
            <person name="Tanasupawat S."/>
        </authorList>
    </citation>
    <scope>NUCLEOTIDE SEQUENCE [LARGE SCALE GENOMIC DNA]</scope>
    <source>
        <strain evidence="1 2">GKU157</strain>
    </source>
</reference>
<dbReference type="InterPro" id="IPR006764">
    <property type="entry name" value="SAM_dep_MeTrfase_SAV2177_type"/>
</dbReference>
<keyword evidence="1" id="KW-0489">Methyltransferase</keyword>
<dbReference type="Gene3D" id="3.40.50.150">
    <property type="entry name" value="Vaccinia Virus protein VP39"/>
    <property type="match status" value="1"/>
</dbReference>
<protein>
    <submittedName>
        <fullName evidence="1">SAM-dependent methyltransferase</fullName>
    </submittedName>
</protein>
<dbReference type="OrthoDB" id="3455490at2"/>
<dbReference type="SUPFAM" id="SSF53335">
    <property type="entry name" value="S-adenosyl-L-methionine-dependent methyltransferases"/>
    <property type="match status" value="1"/>
</dbReference>
<comment type="caution">
    <text evidence="1">The sequence shown here is derived from an EMBL/GenBank/DDBJ whole genome shotgun (WGS) entry which is preliminary data.</text>
</comment>
<keyword evidence="1" id="KW-0808">Transferase</keyword>
<dbReference type="Pfam" id="PF04672">
    <property type="entry name" value="Methyltransf_19"/>
    <property type="match status" value="1"/>
</dbReference>
<evidence type="ECO:0000313" key="1">
    <source>
        <dbReference type="EMBL" id="TYC10049.1"/>
    </source>
</evidence>
<dbReference type="EMBL" id="VSFF01000013">
    <property type="protein sequence ID" value="TYC10049.1"/>
    <property type="molecule type" value="Genomic_DNA"/>
</dbReference>
<name>A0A5D0TYS6_9ACTN</name>
<evidence type="ECO:0000313" key="2">
    <source>
        <dbReference type="Proteomes" id="UP000322634"/>
    </source>
</evidence>
<dbReference type="AlphaFoldDB" id="A0A5D0TYS6"/>
<gene>
    <name evidence="1" type="ORF">FXF65_33695</name>
</gene>
<dbReference type="RefSeq" id="WP_148354096.1">
    <property type="nucleotide sequence ID" value="NZ_JBHSBF010000005.1"/>
</dbReference>
<dbReference type="PIRSF" id="PIRSF017393">
    <property type="entry name" value="MTase_SAV2177"/>
    <property type="match status" value="1"/>
</dbReference>
<proteinExistence type="predicted"/>
<dbReference type="Proteomes" id="UP000322634">
    <property type="component" value="Unassembled WGS sequence"/>
</dbReference>
<keyword evidence="2" id="KW-1185">Reference proteome</keyword>
<dbReference type="GO" id="GO:0008168">
    <property type="term" value="F:methyltransferase activity"/>
    <property type="evidence" value="ECO:0007669"/>
    <property type="project" value="UniProtKB-KW"/>
</dbReference>
<organism evidence="1 2">
    <name type="scientific">Actinomadura syzygii</name>
    <dbReference type="NCBI Taxonomy" id="1427538"/>
    <lineage>
        <taxon>Bacteria</taxon>
        <taxon>Bacillati</taxon>
        <taxon>Actinomycetota</taxon>
        <taxon>Actinomycetes</taxon>
        <taxon>Streptosporangiales</taxon>
        <taxon>Thermomonosporaceae</taxon>
        <taxon>Actinomadura</taxon>
    </lineage>
</organism>
<sequence length="279" mass="30044">MSWDKAPAVSSTDKINTEEPNAARLWDYLLGGKDHYQVDREAAAKVAAILPGYADAARHERAFLARAVRHLAGEAGIRQFLDIGVGLPAAADNTHEVAQRAAPDARVVYVDNDPLVLSYARALHPLTCTRQGGCGVVDADARDVEVIVREAAWTLDFDQPVGLLLLNILNYIVVGDEAQAMVKGLVAALAPGSYVVIAHPTAEADGERVHEAMEVVMDMGGASVVARTPQRIEGFLEGLELLDPGVVSCSHWRPDPWPPPAPVLQFCGVARVPDQEPRR</sequence>